<feature type="compositionally biased region" description="Polar residues" evidence="1">
    <location>
        <begin position="304"/>
        <end position="314"/>
    </location>
</feature>
<keyword evidence="5" id="KW-1185">Reference proteome</keyword>
<evidence type="ECO:0000256" key="2">
    <source>
        <dbReference type="SAM" id="Phobius"/>
    </source>
</evidence>
<name>A0A4Q7YX00_9BACT</name>
<evidence type="ECO:0000259" key="3">
    <source>
        <dbReference type="Pfam" id="PF13490"/>
    </source>
</evidence>
<proteinExistence type="predicted"/>
<dbReference type="InterPro" id="IPR027383">
    <property type="entry name" value="Znf_put"/>
</dbReference>
<keyword evidence="2" id="KW-1133">Transmembrane helix</keyword>
<evidence type="ECO:0000256" key="1">
    <source>
        <dbReference type="SAM" id="MobiDB-lite"/>
    </source>
</evidence>
<evidence type="ECO:0000313" key="5">
    <source>
        <dbReference type="Proteomes" id="UP000292958"/>
    </source>
</evidence>
<feature type="domain" description="Putative zinc-finger" evidence="3">
    <location>
        <begin position="4"/>
        <end position="38"/>
    </location>
</feature>
<dbReference type="OrthoDB" id="116718at2"/>
<dbReference type="AlphaFoldDB" id="A0A4Q7YX00"/>
<accession>A0A4Q7YX00</accession>
<dbReference type="InterPro" id="IPR041916">
    <property type="entry name" value="Anti_sigma_zinc_sf"/>
</dbReference>
<dbReference type="Pfam" id="PF13490">
    <property type="entry name" value="zf-HC2"/>
    <property type="match status" value="1"/>
</dbReference>
<dbReference type="Gene3D" id="1.10.10.1320">
    <property type="entry name" value="Anti-sigma factor, zinc-finger domain"/>
    <property type="match status" value="1"/>
</dbReference>
<reference evidence="4 5" key="1">
    <citation type="submission" date="2019-02" db="EMBL/GenBank/DDBJ databases">
        <title>Genomic Encyclopedia of Archaeal and Bacterial Type Strains, Phase II (KMG-II): from individual species to whole genera.</title>
        <authorList>
            <person name="Goeker M."/>
        </authorList>
    </citation>
    <scope>NUCLEOTIDE SEQUENCE [LARGE SCALE GENOMIC DNA]</scope>
    <source>
        <strain evidence="4 5">DSM 18101</strain>
    </source>
</reference>
<dbReference type="RefSeq" id="WP_130420037.1">
    <property type="nucleotide sequence ID" value="NZ_SHKW01000001.1"/>
</dbReference>
<feature type="transmembrane region" description="Helical" evidence="2">
    <location>
        <begin position="98"/>
        <end position="118"/>
    </location>
</feature>
<gene>
    <name evidence="4" type="ORF">BDD14_3804</name>
</gene>
<dbReference type="EMBL" id="SHKW01000001">
    <property type="protein sequence ID" value="RZU42250.1"/>
    <property type="molecule type" value="Genomic_DNA"/>
</dbReference>
<comment type="caution">
    <text evidence="4">The sequence shown here is derived from an EMBL/GenBank/DDBJ whole genome shotgun (WGS) entry which is preliminary data.</text>
</comment>
<dbReference type="Proteomes" id="UP000292958">
    <property type="component" value="Unassembled WGS sequence"/>
</dbReference>
<keyword evidence="2" id="KW-0812">Transmembrane</keyword>
<feature type="region of interest" description="Disordered" evidence="1">
    <location>
        <begin position="301"/>
        <end position="320"/>
    </location>
</feature>
<sequence>MSDCADYSSQIQLYLDDELNGSDAESLLAHLDHCESCRREMEGAEAFSRRLRQARPFAGAPVALHERIATLVATRDALKPEALIHETKIMVMRPRKKTIQYALAVAAMLFLVASGFFFTPRLRVESNANSFISTAIDSHRALSDAALQLDVQSESPSVVSAWFSQRVSFPFRMPNAGIAANDLAKYKLRGGRLVTFGGERAAVLVFRLSQDLVTVLIAPDRQARAIGGHITYSDGIKFHAMDRDRMHVVTWENQSLTYALTSNLKGSAARACSTCHEGASSKVDTSQFTQWMRKARPLPEGQQIYASKGSSSHSNDFEPY</sequence>
<evidence type="ECO:0000313" key="4">
    <source>
        <dbReference type="EMBL" id="RZU42250.1"/>
    </source>
</evidence>
<keyword evidence="2" id="KW-0472">Membrane</keyword>
<organism evidence="4 5">
    <name type="scientific">Edaphobacter modestus</name>
    <dbReference type="NCBI Taxonomy" id="388466"/>
    <lineage>
        <taxon>Bacteria</taxon>
        <taxon>Pseudomonadati</taxon>
        <taxon>Acidobacteriota</taxon>
        <taxon>Terriglobia</taxon>
        <taxon>Terriglobales</taxon>
        <taxon>Acidobacteriaceae</taxon>
        <taxon>Edaphobacter</taxon>
    </lineage>
</organism>
<protein>
    <submittedName>
        <fullName evidence="4">Anti-sigma factor RsiW</fullName>
    </submittedName>
</protein>